<dbReference type="HOGENOM" id="CLU_3400241_0_0_1"/>
<proteinExistence type="predicted"/>
<name>Q4QJH0_LEIMA</name>
<sequence length="31" mass="3526">MQRRSVQQQLLLLLVPLLQPLITSVVHVCLS</sequence>
<dbReference type="Proteomes" id="UP000000542">
    <property type="component" value="Chromosome 5"/>
</dbReference>
<keyword evidence="2" id="KW-1185">Reference proteome</keyword>
<dbReference type="KEGG" id="lma:LMJF_05_0320"/>
<evidence type="ECO:0000313" key="2">
    <source>
        <dbReference type="Proteomes" id="UP000000542"/>
    </source>
</evidence>
<dbReference type="EMBL" id="FR796401">
    <property type="protein sequence ID" value="CAJ01952.1"/>
    <property type="molecule type" value="Genomic_DNA"/>
</dbReference>
<evidence type="ECO:0000313" key="1">
    <source>
        <dbReference type="EMBL" id="CAJ01952.1"/>
    </source>
</evidence>
<gene>
    <name evidence="1" type="ORF">LMJF_05_0320</name>
</gene>
<dbReference type="InParanoid" id="Q4QJH0"/>
<protein>
    <submittedName>
        <fullName evidence="1">Uncharacterized protein</fullName>
    </submittedName>
</protein>
<dbReference type="GeneID" id="5648894"/>
<dbReference type="AlphaFoldDB" id="Q4QJH0"/>
<reference evidence="1 2" key="1">
    <citation type="journal article" date="2005" name="Science">
        <title>The genome of the kinetoplastid parasite, Leishmania major.</title>
        <authorList>
            <person name="Ivens A.C."/>
            <person name="Peacock C.S."/>
            <person name="Worthey E.A."/>
            <person name="Murphy L."/>
            <person name="Aggarwal G."/>
            <person name="Berriman M."/>
            <person name="Sisk E."/>
            <person name="Rajandream M.A."/>
            <person name="Adlem E."/>
            <person name="Aert R."/>
            <person name="Anupama A."/>
            <person name="Apostolou Z."/>
            <person name="Attipoe P."/>
            <person name="Bason N."/>
            <person name="Bauser C."/>
            <person name="Beck A."/>
            <person name="Beverley S.M."/>
            <person name="Bianchettin G."/>
            <person name="Borzym K."/>
            <person name="Bothe G."/>
            <person name="Bruschi C.V."/>
            <person name="Collins M."/>
            <person name="Cadag E."/>
            <person name="Ciarloni L."/>
            <person name="Clayton C."/>
            <person name="Coulson R.M."/>
            <person name="Cronin A."/>
            <person name="Cruz A.K."/>
            <person name="Davies R.M."/>
            <person name="De Gaudenzi J."/>
            <person name="Dobson D.E."/>
            <person name="Duesterhoeft A."/>
            <person name="Fazelina G."/>
            <person name="Fosker N."/>
            <person name="Frasch A.C."/>
            <person name="Fraser A."/>
            <person name="Fuchs M."/>
            <person name="Gabel C."/>
            <person name="Goble A."/>
            <person name="Goffeau A."/>
            <person name="Harris D."/>
            <person name="Hertz-Fowler C."/>
            <person name="Hilbert H."/>
            <person name="Horn D."/>
            <person name="Huang Y."/>
            <person name="Klages S."/>
            <person name="Knights A."/>
            <person name="Kube M."/>
            <person name="Larke N."/>
            <person name="Litvin L."/>
            <person name="Lord A."/>
            <person name="Louie T."/>
            <person name="Marra M."/>
            <person name="Masuy D."/>
            <person name="Matthews K."/>
            <person name="Michaeli S."/>
            <person name="Mottram J.C."/>
            <person name="Muller-Auer S."/>
            <person name="Munden H."/>
            <person name="Nelson S."/>
            <person name="Norbertczak H."/>
            <person name="Oliver K."/>
            <person name="O'neil S."/>
            <person name="Pentony M."/>
            <person name="Pohl T.M."/>
            <person name="Price C."/>
            <person name="Purnelle B."/>
            <person name="Quail M.A."/>
            <person name="Rabbinowitsch E."/>
            <person name="Reinhardt R."/>
            <person name="Rieger M."/>
            <person name="Rinta J."/>
            <person name="Robben J."/>
            <person name="Robertson L."/>
            <person name="Ruiz J.C."/>
            <person name="Rutter S."/>
            <person name="Saunders D."/>
            <person name="Schafer M."/>
            <person name="Schein J."/>
            <person name="Schwartz D.C."/>
            <person name="Seeger K."/>
            <person name="Seyler A."/>
            <person name="Sharp S."/>
            <person name="Shin H."/>
            <person name="Sivam D."/>
            <person name="Squares R."/>
            <person name="Squares S."/>
            <person name="Tosato V."/>
            <person name="Vogt C."/>
            <person name="Volckaert G."/>
            <person name="Wambutt R."/>
            <person name="Warren T."/>
            <person name="Wedler H."/>
            <person name="Woodward J."/>
            <person name="Zhou S."/>
            <person name="Zimmermann W."/>
            <person name="Smith D.F."/>
            <person name="Blackwell J.M."/>
            <person name="Stuart K.D."/>
            <person name="Barrell B."/>
            <person name="Myler P.J."/>
        </authorList>
    </citation>
    <scope>NUCLEOTIDE SEQUENCE [LARGE SCALE GENOMIC DNA]</scope>
    <source>
        <strain evidence="2">MHOM/IL/81/Friedlin</strain>
    </source>
</reference>
<reference evidence="1 2" key="2">
    <citation type="journal article" date="2011" name="Genome Res.">
        <title>Chromosome and gene copy number variation allow major structural change between species and strains of Leishmania.</title>
        <authorList>
            <person name="Rogers M.B."/>
            <person name="Hilley J.D."/>
            <person name="Dickens N.J."/>
            <person name="Wilkes J."/>
            <person name="Bates P.A."/>
            <person name="Depledge D.P."/>
            <person name="Harris D."/>
            <person name="Her Y."/>
            <person name="Herzyk P."/>
            <person name="Imamura H."/>
            <person name="Otto T.D."/>
            <person name="Sanders M."/>
            <person name="Seeger K."/>
            <person name="Dujardin J.C."/>
            <person name="Berriman M."/>
            <person name="Smith D.F."/>
            <person name="Hertz-Fowler C."/>
            <person name="Mottram J.C."/>
        </authorList>
    </citation>
    <scope>NUCLEOTIDE SEQUENCE [LARGE SCALE GENOMIC DNA]</scope>
    <source>
        <strain evidence="2">MHOM/IL/81/Friedlin</strain>
    </source>
</reference>
<accession>Q4QJH0</accession>
<dbReference type="RefSeq" id="XP_001687509.1">
    <property type="nucleotide sequence ID" value="XM_001687457.1"/>
</dbReference>
<organism evidence="1 2">
    <name type="scientific">Leishmania major</name>
    <dbReference type="NCBI Taxonomy" id="5664"/>
    <lineage>
        <taxon>Eukaryota</taxon>
        <taxon>Discoba</taxon>
        <taxon>Euglenozoa</taxon>
        <taxon>Kinetoplastea</taxon>
        <taxon>Metakinetoplastina</taxon>
        <taxon>Trypanosomatida</taxon>
        <taxon>Trypanosomatidae</taxon>
        <taxon>Leishmaniinae</taxon>
        <taxon>Leishmania</taxon>
    </lineage>
</organism>